<dbReference type="GO" id="GO:0016020">
    <property type="term" value="C:membrane"/>
    <property type="evidence" value="ECO:0007669"/>
    <property type="project" value="UniProtKB-SubCell"/>
</dbReference>
<dbReference type="GO" id="GO:0009306">
    <property type="term" value="P:protein secretion"/>
    <property type="evidence" value="ECO:0007669"/>
    <property type="project" value="InterPro"/>
</dbReference>
<keyword evidence="3 8" id="KW-0812">Transmembrane</keyword>
<dbReference type="GO" id="GO:0006886">
    <property type="term" value="P:intracellular protein transport"/>
    <property type="evidence" value="ECO:0007669"/>
    <property type="project" value="InterPro"/>
</dbReference>
<keyword evidence="4" id="KW-0653">Protein transport</keyword>
<keyword evidence="6" id="KW-0811">Translocation</keyword>
<dbReference type="GO" id="GO:0008320">
    <property type="term" value="F:protein transmembrane transporter activity"/>
    <property type="evidence" value="ECO:0007669"/>
    <property type="project" value="InterPro"/>
</dbReference>
<comment type="subcellular location">
    <subcellularLocation>
        <location evidence="1">Membrane</location>
    </subcellularLocation>
</comment>
<dbReference type="RefSeq" id="WP_020693339.1">
    <property type="nucleotide sequence ID" value="NZ_CAEG01000021.1"/>
</dbReference>
<name>A0A1H4E184_9BACT</name>
<dbReference type="Pfam" id="PF00584">
    <property type="entry name" value="SecE"/>
    <property type="match status" value="1"/>
</dbReference>
<dbReference type="EMBL" id="FNRI01000006">
    <property type="protein sequence ID" value="SEA78781.1"/>
    <property type="molecule type" value="Genomic_DNA"/>
</dbReference>
<evidence type="ECO:0000256" key="1">
    <source>
        <dbReference type="ARBA" id="ARBA00004370"/>
    </source>
</evidence>
<evidence type="ECO:0000256" key="7">
    <source>
        <dbReference type="ARBA" id="ARBA00023136"/>
    </source>
</evidence>
<protein>
    <submittedName>
        <fullName evidence="9">Preprotein translocase subunit SecE</fullName>
    </submittedName>
</protein>
<dbReference type="Gene3D" id="1.20.5.1030">
    <property type="entry name" value="Preprotein translocase secy subunit"/>
    <property type="match status" value="1"/>
</dbReference>
<feature type="transmembrane region" description="Helical" evidence="8">
    <location>
        <begin position="29"/>
        <end position="49"/>
    </location>
</feature>
<dbReference type="InterPro" id="IPR038379">
    <property type="entry name" value="SecE_sf"/>
</dbReference>
<evidence type="ECO:0000256" key="6">
    <source>
        <dbReference type="ARBA" id="ARBA00023010"/>
    </source>
</evidence>
<proteinExistence type="predicted"/>
<gene>
    <name evidence="9" type="ORF">SAMN05444145_106138</name>
</gene>
<dbReference type="NCBIfam" id="TIGR00964">
    <property type="entry name" value="secE_bact"/>
    <property type="match status" value="1"/>
</dbReference>
<evidence type="ECO:0000256" key="2">
    <source>
        <dbReference type="ARBA" id="ARBA00022448"/>
    </source>
</evidence>
<reference evidence="9 10" key="1">
    <citation type="submission" date="2016-10" db="EMBL/GenBank/DDBJ databases">
        <authorList>
            <person name="de Groot N.N."/>
        </authorList>
    </citation>
    <scope>NUCLEOTIDE SEQUENCE [LARGE SCALE GENOMIC DNA]</scope>
    <source>
        <strain evidence="9 10">DSM 25383</strain>
    </source>
</reference>
<keyword evidence="2" id="KW-0813">Transport</keyword>
<dbReference type="InterPro" id="IPR005807">
    <property type="entry name" value="SecE_bac"/>
</dbReference>
<evidence type="ECO:0000256" key="8">
    <source>
        <dbReference type="SAM" id="Phobius"/>
    </source>
</evidence>
<evidence type="ECO:0000313" key="9">
    <source>
        <dbReference type="EMBL" id="SEA78781.1"/>
    </source>
</evidence>
<dbReference type="AlphaFoldDB" id="A0A1H4E184"/>
<keyword evidence="5 8" id="KW-1133">Transmembrane helix</keyword>
<keyword evidence="10" id="KW-1185">Reference proteome</keyword>
<dbReference type="STRING" id="1033731.SAMN05444145_106138"/>
<evidence type="ECO:0000256" key="4">
    <source>
        <dbReference type="ARBA" id="ARBA00022927"/>
    </source>
</evidence>
<accession>A0A1H4E184</accession>
<evidence type="ECO:0000256" key="3">
    <source>
        <dbReference type="ARBA" id="ARBA00022692"/>
    </source>
</evidence>
<keyword evidence="7 8" id="KW-0472">Membrane</keyword>
<dbReference type="InterPro" id="IPR001901">
    <property type="entry name" value="Translocase_SecE/Sec61-g"/>
</dbReference>
<dbReference type="Proteomes" id="UP000183253">
    <property type="component" value="Unassembled WGS sequence"/>
</dbReference>
<dbReference type="GO" id="GO:0006605">
    <property type="term" value="P:protein targeting"/>
    <property type="evidence" value="ECO:0007669"/>
    <property type="project" value="InterPro"/>
</dbReference>
<organism evidence="9 10">
    <name type="scientific">Alistipes timonensis JC136</name>
    <dbReference type="NCBI Taxonomy" id="1033731"/>
    <lineage>
        <taxon>Bacteria</taxon>
        <taxon>Pseudomonadati</taxon>
        <taxon>Bacteroidota</taxon>
        <taxon>Bacteroidia</taxon>
        <taxon>Bacteroidales</taxon>
        <taxon>Rikenellaceae</taxon>
        <taxon>Alistipes</taxon>
    </lineage>
</organism>
<evidence type="ECO:0000256" key="5">
    <source>
        <dbReference type="ARBA" id="ARBA00022989"/>
    </source>
</evidence>
<evidence type="ECO:0000313" key="10">
    <source>
        <dbReference type="Proteomes" id="UP000183253"/>
    </source>
</evidence>
<sequence>MLNYIKESYNELVNKVTWPTFPQLQNSTVVVMVASAIFAVVVLAMDLTFENMMAAIYKTLGNLGR</sequence>
<dbReference type="OrthoDB" id="9810735at2"/>